<evidence type="ECO:0000313" key="14">
    <source>
        <dbReference type="Proteomes" id="UP000235116"/>
    </source>
</evidence>
<evidence type="ECO:0000256" key="9">
    <source>
        <dbReference type="ARBA" id="ARBA00022840"/>
    </source>
</evidence>
<dbReference type="EMBL" id="CP022684">
    <property type="protein sequence ID" value="AUM11821.1"/>
    <property type="molecule type" value="Genomic_DNA"/>
</dbReference>
<dbReference type="Gene3D" id="1.10.287.130">
    <property type="match status" value="1"/>
</dbReference>
<name>A0A2K9LI28_9GAMM</name>
<dbReference type="SUPFAM" id="SSF47384">
    <property type="entry name" value="Homodimeric domain of signal transducing histidine kinase"/>
    <property type="match status" value="1"/>
</dbReference>
<dbReference type="SUPFAM" id="SSF55874">
    <property type="entry name" value="ATPase domain of HSP90 chaperone/DNA topoisomerase II/histidine kinase"/>
    <property type="match status" value="1"/>
</dbReference>
<comment type="subcellular location">
    <subcellularLocation>
        <location evidence="2">Cell membrane</location>
    </subcellularLocation>
</comment>
<evidence type="ECO:0000259" key="12">
    <source>
        <dbReference type="PROSITE" id="PS50109"/>
    </source>
</evidence>
<keyword evidence="10" id="KW-0902">Two-component regulatory system</keyword>
<dbReference type="InterPro" id="IPR029016">
    <property type="entry name" value="GAF-like_dom_sf"/>
</dbReference>
<evidence type="ECO:0000256" key="3">
    <source>
        <dbReference type="ARBA" id="ARBA00012438"/>
    </source>
</evidence>
<evidence type="ECO:0000313" key="13">
    <source>
        <dbReference type="EMBL" id="AUM11821.1"/>
    </source>
</evidence>
<dbReference type="InterPro" id="IPR036097">
    <property type="entry name" value="HisK_dim/P_sf"/>
</dbReference>
<dbReference type="Pfam" id="PF00512">
    <property type="entry name" value="HisKA"/>
    <property type="match status" value="1"/>
</dbReference>
<dbReference type="SMART" id="SM00388">
    <property type="entry name" value="HisKA"/>
    <property type="match status" value="1"/>
</dbReference>
<reference evidence="14" key="1">
    <citation type="submission" date="2017-08" db="EMBL/GenBank/DDBJ databases">
        <title>Direct submision.</title>
        <authorList>
            <person name="Kim S.-J."/>
            <person name="Rhee S.-K."/>
        </authorList>
    </citation>
    <scope>NUCLEOTIDE SEQUENCE [LARGE SCALE GENOMIC DNA]</scope>
    <source>
        <strain evidence="14">GI5</strain>
    </source>
</reference>
<evidence type="ECO:0000256" key="8">
    <source>
        <dbReference type="ARBA" id="ARBA00022777"/>
    </source>
</evidence>
<dbReference type="KEGG" id="kak:Kalk_05025"/>
<dbReference type="Proteomes" id="UP000235116">
    <property type="component" value="Chromosome"/>
</dbReference>
<evidence type="ECO:0000256" key="11">
    <source>
        <dbReference type="ARBA" id="ARBA00023136"/>
    </source>
</evidence>
<dbReference type="InterPro" id="IPR036890">
    <property type="entry name" value="HATPase_C_sf"/>
</dbReference>
<dbReference type="GO" id="GO:0005886">
    <property type="term" value="C:plasma membrane"/>
    <property type="evidence" value="ECO:0007669"/>
    <property type="project" value="UniProtKB-SubCell"/>
</dbReference>
<keyword evidence="11" id="KW-0472">Membrane</keyword>
<evidence type="ECO:0000256" key="2">
    <source>
        <dbReference type="ARBA" id="ARBA00004236"/>
    </source>
</evidence>
<gene>
    <name evidence="13" type="ORF">Kalk_05025</name>
</gene>
<dbReference type="PRINTS" id="PR00344">
    <property type="entry name" value="BCTRLSENSOR"/>
</dbReference>
<evidence type="ECO:0000256" key="6">
    <source>
        <dbReference type="ARBA" id="ARBA00022679"/>
    </source>
</evidence>
<dbReference type="PANTHER" id="PTHR43047:SF66">
    <property type="entry name" value="HISKA"/>
    <property type="match status" value="1"/>
</dbReference>
<dbReference type="SMART" id="SM00387">
    <property type="entry name" value="HATPase_c"/>
    <property type="match status" value="1"/>
</dbReference>
<dbReference type="EC" id="2.7.13.3" evidence="3"/>
<dbReference type="SMART" id="SM00065">
    <property type="entry name" value="GAF"/>
    <property type="match status" value="1"/>
</dbReference>
<dbReference type="InterPro" id="IPR005467">
    <property type="entry name" value="His_kinase_dom"/>
</dbReference>
<dbReference type="Gene3D" id="3.30.450.40">
    <property type="match status" value="1"/>
</dbReference>
<dbReference type="InterPro" id="IPR004358">
    <property type="entry name" value="Sig_transdc_His_kin-like_C"/>
</dbReference>
<dbReference type="CDD" id="cd00082">
    <property type="entry name" value="HisKA"/>
    <property type="match status" value="1"/>
</dbReference>
<dbReference type="Gene3D" id="3.30.565.10">
    <property type="entry name" value="Histidine kinase-like ATPase, C-terminal domain"/>
    <property type="match status" value="1"/>
</dbReference>
<keyword evidence="4" id="KW-1003">Cell membrane</keyword>
<dbReference type="FunFam" id="3.30.565.10:FF:000023">
    <property type="entry name" value="PAS domain-containing sensor histidine kinase"/>
    <property type="match status" value="1"/>
</dbReference>
<feature type="domain" description="Histidine kinase" evidence="12">
    <location>
        <begin position="214"/>
        <end position="435"/>
    </location>
</feature>
<dbReference type="GO" id="GO:0005524">
    <property type="term" value="F:ATP binding"/>
    <property type="evidence" value="ECO:0007669"/>
    <property type="project" value="UniProtKB-KW"/>
</dbReference>
<dbReference type="InterPro" id="IPR003018">
    <property type="entry name" value="GAF"/>
</dbReference>
<dbReference type="InterPro" id="IPR003594">
    <property type="entry name" value="HATPase_dom"/>
</dbReference>
<organism evidence="13 14">
    <name type="scientific">Ketobacter alkanivorans</name>
    <dbReference type="NCBI Taxonomy" id="1917421"/>
    <lineage>
        <taxon>Bacteria</taxon>
        <taxon>Pseudomonadati</taxon>
        <taxon>Pseudomonadota</taxon>
        <taxon>Gammaproteobacteria</taxon>
        <taxon>Pseudomonadales</taxon>
        <taxon>Ketobacteraceae</taxon>
        <taxon>Ketobacter</taxon>
    </lineage>
</organism>
<dbReference type="PANTHER" id="PTHR43047">
    <property type="entry name" value="TWO-COMPONENT HISTIDINE PROTEIN KINASE"/>
    <property type="match status" value="1"/>
</dbReference>
<dbReference type="AlphaFoldDB" id="A0A2K9LI28"/>
<protein>
    <recommendedName>
        <fullName evidence="3">histidine kinase</fullName>
        <ecNumber evidence="3">2.7.13.3</ecNumber>
    </recommendedName>
</protein>
<evidence type="ECO:0000256" key="5">
    <source>
        <dbReference type="ARBA" id="ARBA00022553"/>
    </source>
</evidence>
<keyword evidence="6" id="KW-0808">Transferase</keyword>
<dbReference type="GO" id="GO:0000155">
    <property type="term" value="F:phosphorelay sensor kinase activity"/>
    <property type="evidence" value="ECO:0007669"/>
    <property type="project" value="InterPro"/>
</dbReference>
<dbReference type="Pfam" id="PF02518">
    <property type="entry name" value="HATPase_c"/>
    <property type="match status" value="1"/>
</dbReference>
<dbReference type="PROSITE" id="PS50109">
    <property type="entry name" value="HIS_KIN"/>
    <property type="match status" value="1"/>
</dbReference>
<dbReference type="GO" id="GO:0009927">
    <property type="term" value="F:histidine phosphotransfer kinase activity"/>
    <property type="evidence" value="ECO:0007669"/>
    <property type="project" value="TreeGrafter"/>
</dbReference>
<keyword evidence="5" id="KW-0597">Phosphoprotein</keyword>
<dbReference type="InterPro" id="IPR003661">
    <property type="entry name" value="HisK_dim/P_dom"/>
</dbReference>
<evidence type="ECO:0000256" key="4">
    <source>
        <dbReference type="ARBA" id="ARBA00022475"/>
    </source>
</evidence>
<evidence type="ECO:0000256" key="1">
    <source>
        <dbReference type="ARBA" id="ARBA00000085"/>
    </source>
</evidence>
<sequence length="439" mass="48740">MSGLFLWSILIEPTLNWGFAVIVAPKPGNEDERLQALWNYEILDTGAEASFDDIVALISNICEVPIALVSLVDKDRQWFKAKVGLAANETSRDLAFCAHAIHNSDTLIVEDALADQRFCDNPLVLGPPEIRFYAGAPLTTPEGFRLGTLCAIDTRPRSLTPQQLQLLKLLSSHVVSLMELRIRYRDSLMLASELSESKKQVQRMAEHNSRFLANLNHEMRTPLNAILGFSNKLVQRLADVDVPQFVSEGLNTIQVASRQLNYLVEDVLSISKIDAGKMVRKEAQFDPHAVLREIILVNSERATQDQIELVLTLESELPCMVIGDEGKIAQILMNVVSNAVKYTYSNRKVCVNTRYVEGCLIVDVIDEGVGIAPEDLSRIFGEFEQIDNPLSARAKGTGLGLAIVKRLIELLDGDISVVSEVEKGSKFSMRFPLPIAKNQ</sequence>
<keyword evidence="9" id="KW-0067">ATP-binding</keyword>
<keyword evidence="8" id="KW-0418">Kinase</keyword>
<comment type="catalytic activity">
    <reaction evidence="1">
        <text>ATP + protein L-histidine = ADP + protein N-phospho-L-histidine.</text>
        <dbReference type="EC" id="2.7.13.3"/>
    </reaction>
</comment>
<keyword evidence="14" id="KW-1185">Reference proteome</keyword>
<dbReference type="SUPFAM" id="SSF55781">
    <property type="entry name" value="GAF domain-like"/>
    <property type="match status" value="1"/>
</dbReference>
<keyword evidence="7" id="KW-0547">Nucleotide-binding</keyword>
<accession>A0A2K9LI28</accession>
<dbReference type="Pfam" id="PF01590">
    <property type="entry name" value="GAF"/>
    <property type="match status" value="1"/>
</dbReference>
<proteinExistence type="predicted"/>
<evidence type="ECO:0000256" key="7">
    <source>
        <dbReference type="ARBA" id="ARBA00022741"/>
    </source>
</evidence>
<evidence type="ECO:0000256" key="10">
    <source>
        <dbReference type="ARBA" id="ARBA00023012"/>
    </source>
</evidence>